<proteinExistence type="predicted"/>
<comment type="caution">
    <text evidence="2">The sequence shown here is derived from an EMBL/GenBank/DDBJ whole genome shotgun (WGS) entry which is preliminary data.</text>
</comment>
<dbReference type="EMBL" id="VTOW01000001">
    <property type="protein sequence ID" value="NKE69759.1"/>
    <property type="molecule type" value="Genomic_DNA"/>
</dbReference>
<dbReference type="RefSeq" id="WP_168058046.1">
    <property type="nucleotide sequence ID" value="NZ_VTOW01000001.1"/>
</dbReference>
<sequence>MLAKKTSKNQITLPKEAVQKFPGIDYFEVSVEGNKIELRPVKVGSAGASLEKIRKKIEDLGLTEKDVKDAVQWARKKG</sequence>
<protein>
    <submittedName>
        <fullName evidence="2">AbrB/MazE/SpoVT family DNA-binding domain-containing protein</fullName>
    </submittedName>
</protein>
<evidence type="ECO:0000313" key="2">
    <source>
        <dbReference type="EMBL" id="NKE69759.1"/>
    </source>
</evidence>
<dbReference type="InterPro" id="IPR037914">
    <property type="entry name" value="SpoVT-AbrB_sf"/>
</dbReference>
<dbReference type="GO" id="GO:0046872">
    <property type="term" value="F:metal ion binding"/>
    <property type="evidence" value="ECO:0007669"/>
    <property type="project" value="InterPro"/>
</dbReference>
<evidence type="ECO:0000313" key="3">
    <source>
        <dbReference type="Proteomes" id="UP000534783"/>
    </source>
</evidence>
<name>A0A7X6I9X3_9BACT</name>
<reference evidence="2 3" key="1">
    <citation type="journal article" date="2020" name="Nature">
        <title>Bacterial chemolithoautotrophy via manganese oxidation.</title>
        <authorList>
            <person name="Yu H."/>
            <person name="Leadbetter J.R."/>
        </authorList>
    </citation>
    <scope>NUCLEOTIDE SEQUENCE [LARGE SCALE GENOMIC DNA]</scope>
    <source>
        <strain evidence="2 3">Mn-1</strain>
    </source>
</reference>
<accession>A0A7X6I9X3</accession>
<dbReference type="AlphaFoldDB" id="A0A7X6I9X3"/>
<dbReference type="Proteomes" id="UP000534783">
    <property type="component" value="Unassembled WGS sequence"/>
</dbReference>
<gene>
    <name evidence="2" type="ORF">MNODULE_03235</name>
</gene>
<organism evidence="2 3">
    <name type="scientific">Candidatus Manganitrophus noduliformans</name>
    <dbReference type="NCBI Taxonomy" id="2606439"/>
    <lineage>
        <taxon>Bacteria</taxon>
        <taxon>Pseudomonadati</taxon>
        <taxon>Nitrospirota</taxon>
        <taxon>Nitrospiria</taxon>
        <taxon>Candidatus Troglogloeales</taxon>
        <taxon>Candidatus Manganitrophaceae</taxon>
        <taxon>Candidatus Manganitrophus</taxon>
    </lineage>
</organism>
<dbReference type="GO" id="GO:0003677">
    <property type="term" value="F:DNA binding"/>
    <property type="evidence" value="ECO:0007669"/>
    <property type="project" value="UniProtKB-KW"/>
</dbReference>
<dbReference type="SUPFAM" id="SSF89447">
    <property type="entry name" value="AbrB/MazE/MraZ-like"/>
    <property type="match status" value="1"/>
</dbReference>
<dbReference type="InterPro" id="IPR007159">
    <property type="entry name" value="SpoVT-AbrB_dom"/>
</dbReference>
<feature type="domain" description="SpoVT-AbrB" evidence="1">
    <location>
        <begin position="3"/>
        <end position="46"/>
    </location>
</feature>
<dbReference type="SMART" id="SM00966">
    <property type="entry name" value="SpoVT_AbrB"/>
    <property type="match status" value="1"/>
</dbReference>
<dbReference type="InterPro" id="IPR006121">
    <property type="entry name" value="HMA_dom"/>
</dbReference>
<dbReference type="CDD" id="cd00371">
    <property type="entry name" value="HMA"/>
    <property type="match status" value="1"/>
</dbReference>
<evidence type="ECO:0000259" key="1">
    <source>
        <dbReference type="SMART" id="SM00966"/>
    </source>
</evidence>
<keyword evidence="3" id="KW-1185">Reference proteome</keyword>
<keyword evidence="2" id="KW-0238">DNA-binding</keyword>